<feature type="compositionally biased region" description="Acidic residues" evidence="1">
    <location>
        <begin position="31"/>
        <end position="47"/>
    </location>
</feature>
<comment type="caution">
    <text evidence="2">The sequence shown here is derived from an EMBL/GenBank/DDBJ whole genome shotgun (WGS) entry which is preliminary data.</text>
</comment>
<name>A0A9D3ULQ1_9ROSI</name>
<proteinExistence type="predicted"/>
<evidence type="ECO:0000313" key="3">
    <source>
        <dbReference type="Proteomes" id="UP000828251"/>
    </source>
</evidence>
<reference evidence="2 3" key="1">
    <citation type="journal article" date="2021" name="Plant Biotechnol. J.">
        <title>Multi-omics assisted identification of the key and species-specific regulatory components of drought-tolerant mechanisms in Gossypium stocksii.</title>
        <authorList>
            <person name="Yu D."/>
            <person name="Ke L."/>
            <person name="Zhang D."/>
            <person name="Wu Y."/>
            <person name="Sun Y."/>
            <person name="Mei J."/>
            <person name="Sun J."/>
            <person name="Sun Y."/>
        </authorList>
    </citation>
    <scope>NUCLEOTIDE SEQUENCE [LARGE SCALE GENOMIC DNA]</scope>
    <source>
        <strain evidence="3">cv. E1</strain>
        <tissue evidence="2">Leaf</tissue>
    </source>
</reference>
<evidence type="ECO:0000256" key="1">
    <source>
        <dbReference type="SAM" id="MobiDB-lite"/>
    </source>
</evidence>
<sequence>MSRKSVTQFGIGTISRVSILKGEDFSDLDLNEVQDDINDEGTSDDDNVYAPPLRTSTHGIVIQNDTSTHMLSINHDVAHAFEFPKYPDIIPSY</sequence>
<gene>
    <name evidence="2" type="ORF">J1N35_038255</name>
</gene>
<protein>
    <submittedName>
        <fullName evidence="2">Uncharacterized protein</fullName>
    </submittedName>
</protein>
<organism evidence="2 3">
    <name type="scientific">Gossypium stocksii</name>
    <dbReference type="NCBI Taxonomy" id="47602"/>
    <lineage>
        <taxon>Eukaryota</taxon>
        <taxon>Viridiplantae</taxon>
        <taxon>Streptophyta</taxon>
        <taxon>Embryophyta</taxon>
        <taxon>Tracheophyta</taxon>
        <taxon>Spermatophyta</taxon>
        <taxon>Magnoliopsida</taxon>
        <taxon>eudicotyledons</taxon>
        <taxon>Gunneridae</taxon>
        <taxon>Pentapetalae</taxon>
        <taxon>rosids</taxon>
        <taxon>malvids</taxon>
        <taxon>Malvales</taxon>
        <taxon>Malvaceae</taxon>
        <taxon>Malvoideae</taxon>
        <taxon>Gossypium</taxon>
    </lineage>
</organism>
<dbReference type="Proteomes" id="UP000828251">
    <property type="component" value="Unassembled WGS sequence"/>
</dbReference>
<feature type="region of interest" description="Disordered" evidence="1">
    <location>
        <begin position="31"/>
        <end position="53"/>
    </location>
</feature>
<keyword evidence="3" id="KW-1185">Reference proteome</keyword>
<dbReference type="EMBL" id="JAIQCV010000011">
    <property type="protein sequence ID" value="KAH1047471.1"/>
    <property type="molecule type" value="Genomic_DNA"/>
</dbReference>
<dbReference type="AlphaFoldDB" id="A0A9D3ULQ1"/>
<evidence type="ECO:0000313" key="2">
    <source>
        <dbReference type="EMBL" id="KAH1047471.1"/>
    </source>
</evidence>
<dbReference type="OrthoDB" id="10581416at2759"/>
<accession>A0A9D3ULQ1</accession>